<proteinExistence type="predicted"/>
<protein>
    <submittedName>
        <fullName evidence="1">Uncharacterized protein</fullName>
    </submittedName>
</protein>
<keyword evidence="2" id="KW-1185">Reference proteome</keyword>
<dbReference type="RefSeq" id="WP_252251711.1">
    <property type="nucleotide sequence ID" value="NZ_CP098735.1"/>
</dbReference>
<evidence type="ECO:0000313" key="2">
    <source>
        <dbReference type="Proteomes" id="UP001056648"/>
    </source>
</evidence>
<dbReference type="EMBL" id="CP098735">
    <property type="protein sequence ID" value="USE77241.1"/>
    <property type="molecule type" value="Genomic_DNA"/>
</dbReference>
<evidence type="ECO:0000313" key="1">
    <source>
        <dbReference type="EMBL" id="USE77241.1"/>
    </source>
</evidence>
<gene>
    <name evidence="1" type="ORF">NDR89_08280</name>
</gene>
<name>A0ABY4VNA1_9BURK</name>
<dbReference type="Proteomes" id="UP001056648">
    <property type="component" value="Chromosome 1"/>
</dbReference>
<organism evidence="1 2">
    <name type="scientific">Cupriavidus gilardii</name>
    <dbReference type="NCBI Taxonomy" id="82541"/>
    <lineage>
        <taxon>Bacteria</taxon>
        <taxon>Pseudomonadati</taxon>
        <taxon>Pseudomonadota</taxon>
        <taxon>Betaproteobacteria</taxon>
        <taxon>Burkholderiales</taxon>
        <taxon>Burkholderiaceae</taxon>
        <taxon>Cupriavidus</taxon>
    </lineage>
</organism>
<reference evidence="1" key="1">
    <citation type="submission" date="2022-06" db="EMBL/GenBank/DDBJ databases">
        <title>Complete genome sequence and characterization of Cupriavidus gilardii QJ1 isolated from contaminating cells.</title>
        <authorList>
            <person name="Qi J."/>
        </authorList>
    </citation>
    <scope>NUCLEOTIDE SEQUENCE</scope>
    <source>
        <strain evidence="1">QJ1</strain>
    </source>
</reference>
<accession>A0ABY4VNA1</accession>
<sequence length="95" mass="10885">MISKKTHLELREYCVTTTLSKIANEFDSADVTLYLSHSPNVSGQRHMLVEQYYHRIDCSRWADARKFVTVFENVLTDVKEQAQNGIVARTSASPH</sequence>